<dbReference type="EMBL" id="CP003221">
    <property type="protein sequence ID" value="EGJ48662.1"/>
    <property type="molecule type" value="Genomic_DNA"/>
</dbReference>
<sequence length="367" mass="39518">MSTLTELAHLGQSVWLDFIRRSFLVSGELQRLMELGVTGVTSNPTIFQKAIAESDDYVAALEKLAGRCQTVMDVYEALAVEDIRTAADILLPVFRATGGADGFVSLEVNPHLAHDTKGTVSEALRLFEQVDRPNVLIKVPATDEGIPALARLIADGVNVNATLIFSLAHYEAIVDAYISGLEKLAGSGGDVSRVASVASFFLSRVDAAVDQRLKANGNTELLGLAAVTNARLAYIRFGEIFSGERWERLAAQGARVQRPLWASTSTKDPDYPDTKYVDELIGPQTVNTMPPATLQAFLNHGKPEQTLLTGQTEKTKLAGTLDRLAAQGINLDQITDDLQTKGVASFAKSFDMLLASIKKRCAEVAAA</sequence>
<comment type="subcellular location">
    <subcellularLocation>
        <location evidence="2 11">Cytoplasm</location>
    </subcellularLocation>
</comment>
<dbReference type="Gene3D" id="3.20.20.70">
    <property type="entry name" value="Aldolase class I"/>
    <property type="match status" value="1"/>
</dbReference>
<dbReference type="AlphaFoldDB" id="F3YU56"/>
<dbReference type="UniPathway" id="UPA00115">
    <property type="reaction ID" value="UER00414"/>
</dbReference>
<keyword evidence="8 11" id="KW-0570">Pentose shunt</keyword>
<evidence type="ECO:0000256" key="4">
    <source>
        <dbReference type="ARBA" id="ARBA00008426"/>
    </source>
</evidence>
<dbReference type="InterPro" id="IPR018225">
    <property type="entry name" value="Transaldolase_AS"/>
</dbReference>
<dbReference type="STRING" id="690850.Desaf_0305"/>
<dbReference type="KEGG" id="daf:Desaf_0305"/>
<comment type="similarity">
    <text evidence="4 11">Belongs to the transaldolase family. Type 2 subfamily.</text>
</comment>
<feature type="active site" description="Schiff-base intermediate with substrate" evidence="11">
    <location>
        <position position="138"/>
    </location>
</feature>
<dbReference type="EC" id="2.2.1.2" evidence="5 11"/>
<dbReference type="Proteomes" id="UP000007844">
    <property type="component" value="Chromosome"/>
</dbReference>
<dbReference type="PANTHER" id="PTHR10683:SF31">
    <property type="entry name" value="TRANSALDOLASE"/>
    <property type="match status" value="1"/>
</dbReference>
<dbReference type="PIRSF" id="PIRSF036915">
    <property type="entry name" value="Trnald_Bac_Plnt"/>
    <property type="match status" value="1"/>
</dbReference>
<protein>
    <recommendedName>
        <fullName evidence="5 11">Transaldolase</fullName>
        <ecNumber evidence="5 11">2.2.1.2</ecNumber>
    </recommendedName>
</protein>
<evidence type="ECO:0000256" key="10">
    <source>
        <dbReference type="ARBA" id="ARBA00048810"/>
    </source>
</evidence>
<dbReference type="InterPro" id="IPR001585">
    <property type="entry name" value="TAL/FSA"/>
</dbReference>
<dbReference type="CDD" id="cd00955">
    <property type="entry name" value="Transaldolase_like"/>
    <property type="match status" value="1"/>
</dbReference>
<gene>
    <name evidence="11" type="primary">tal</name>
    <name evidence="12" type="ORF">Desaf_0305</name>
</gene>
<dbReference type="SUPFAM" id="SSF51569">
    <property type="entry name" value="Aldolase"/>
    <property type="match status" value="1"/>
</dbReference>
<dbReference type="GO" id="GO:0004801">
    <property type="term" value="F:transaldolase activity"/>
    <property type="evidence" value="ECO:0007669"/>
    <property type="project" value="UniProtKB-UniRule"/>
</dbReference>
<evidence type="ECO:0000256" key="5">
    <source>
        <dbReference type="ARBA" id="ARBA00013151"/>
    </source>
</evidence>
<comment type="function">
    <text evidence="1 11">Transaldolase is important for the balance of metabolites in the pentose-phosphate pathway.</text>
</comment>
<dbReference type="eggNOG" id="COG0176">
    <property type="taxonomic scope" value="Bacteria"/>
</dbReference>
<evidence type="ECO:0000256" key="6">
    <source>
        <dbReference type="ARBA" id="ARBA00022490"/>
    </source>
</evidence>
<dbReference type="InterPro" id="IPR013785">
    <property type="entry name" value="Aldolase_TIM"/>
</dbReference>
<dbReference type="Pfam" id="PF00923">
    <property type="entry name" value="TAL_FSA"/>
    <property type="match status" value="1"/>
</dbReference>
<dbReference type="HAMAP" id="MF_00493">
    <property type="entry name" value="Transaldolase_2"/>
    <property type="match status" value="1"/>
</dbReference>
<evidence type="ECO:0000256" key="2">
    <source>
        <dbReference type="ARBA" id="ARBA00004496"/>
    </source>
</evidence>
<dbReference type="NCBIfam" id="NF002881">
    <property type="entry name" value="PRK03343.1"/>
    <property type="match status" value="1"/>
</dbReference>
<keyword evidence="13" id="KW-1185">Reference proteome</keyword>
<keyword evidence="7 11" id="KW-0808">Transferase</keyword>
<dbReference type="InterPro" id="IPR004732">
    <property type="entry name" value="Transaldolase_2"/>
</dbReference>
<dbReference type="PANTHER" id="PTHR10683">
    <property type="entry name" value="TRANSALDOLASE"/>
    <property type="match status" value="1"/>
</dbReference>
<evidence type="ECO:0000256" key="8">
    <source>
        <dbReference type="ARBA" id="ARBA00023126"/>
    </source>
</evidence>
<dbReference type="GO" id="GO:0005737">
    <property type="term" value="C:cytoplasm"/>
    <property type="evidence" value="ECO:0007669"/>
    <property type="project" value="UniProtKB-SubCell"/>
</dbReference>
<comment type="catalytic activity">
    <reaction evidence="10 11">
        <text>D-sedoheptulose 7-phosphate + D-glyceraldehyde 3-phosphate = D-erythrose 4-phosphate + beta-D-fructose 6-phosphate</text>
        <dbReference type="Rhea" id="RHEA:17053"/>
        <dbReference type="ChEBI" id="CHEBI:16897"/>
        <dbReference type="ChEBI" id="CHEBI:57483"/>
        <dbReference type="ChEBI" id="CHEBI:57634"/>
        <dbReference type="ChEBI" id="CHEBI:59776"/>
        <dbReference type="EC" id="2.2.1.2"/>
    </reaction>
</comment>
<dbReference type="HOGENOM" id="CLU_050771_1_0_7"/>
<dbReference type="RefSeq" id="WP_014258517.1">
    <property type="nucleotide sequence ID" value="NC_016629.1"/>
</dbReference>
<comment type="pathway">
    <text evidence="3 11">Carbohydrate degradation; pentose phosphate pathway; D-glyceraldehyde 3-phosphate and beta-D-fructose 6-phosphate from D-ribose 5-phosphate and D-xylulose 5-phosphate (non-oxidative stage): step 2/3.</text>
</comment>
<evidence type="ECO:0000313" key="13">
    <source>
        <dbReference type="Proteomes" id="UP000007844"/>
    </source>
</evidence>
<reference evidence="12 13" key="1">
    <citation type="journal article" date="2011" name="J. Bacteriol.">
        <title>Genome sequence of the mercury-methylating and pleomorphic Desulfovibrio africanus Strain Walvis Bay.</title>
        <authorList>
            <person name="Brown S.D."/>
            <person name="Wall J.D."/>
            <person name="Kucken A.M."/>
            <person name="Gilmour C.C."/>
            <person name="Podar M."/>
            <person name="Brandt C.C."/>
            <person name="Teshima H."/>
            <person name="Detter J.C."/>
            <person name="Han C.S."/>
            <person name="Land M.L."/>
            <person name="Lucas S."/>
            <person name="Han J."/>
            <person name="Pennacchio L."/>
            <person name="Nolan M."/>
            <person name="Pitluck S."/>
            <person name="Woyke T."/>
            <person name="Goodwin L."/>
            <person name="Palumbo A.V."/>
            <person name="Elias D.A."/>
        </authorList>
    </citation>
    <scope>NUCLEOTIDE SEQUENCE [LARGE SCALE GENOMIC DNA]</scope>
    <source>
        <strain evidence="12 13">Walvis Bay</strain>
    </source>
</reference>
<dbReference type="GO" id="GO:0005975">
    <property type="term" value="P:carbohydrate metabolic process"/>
    <property type="evidence" value="ECO:0007669"/>
    <property type="project" value="InterPro"/>
</dbReference>
<proteinExistence type="inferred from homology"/>
<accession>F3YU56</accession>
<evidence type="ECO:0000256" key="1">
    <source>
        <dbReference type="ARBA" id="ARBA00003518"/>
    </source>
</evidence>
<evidence type="ECO:0000256" key="3">
    <source>
        <dbReference type="ARBA" id="ARBA00004857"/>
    </source>
</evidence>
<name>F3YU56_DESAF</name>
<evidence type="ECO:0000313" key="12">
    <source>
        <dbReference type="EMBL" id="EGJ48662.1"/>
    </source>
</evidence>
<evidence type="ECO:0000256" key="9">
    <source>
        <dbReference type="ARBA" id="ARBA00023270"/>
    </source>
</evidence>
<evidence type="ECO:0000256" key="11">
    <source>
        <dbReference type="HAMAP-Rule" id="MF_00493"/>
    </source>
</evidence>
<dbReference type="PROSITE" id="PS01054">
    <property type="entry name" value="TRANSALDOLASE_1"/>
    <property type="match status" value="1"/>
</dbReference>
<organism evidence="12 13">
    <name type="scientific">Desulfocurvibacter africanus subsp. africanus str. Walvis Bay</name>
    <dbReference type="NCBI Taxonomy" id="690850"/>
    <lineage>
        <taxon>Bacteria</taxon>
        <taxon>Pseudomonadati</taxon>
        <taxon>Thermodesulfobacteriota</taxon>
        <taxon>Desulfovibrionia</taxon>
        <taxon>Desulfovibrionales</taxon>
        <taxon>Desulfovibrionaceae</taxon>
        <taxon>Desulfocurvibacter</taxon>
    </lineage>
</organism>
<evidence type="ECO:0000256" key="7">
    <source>
        <dbReference type="ARBA" id="ARBA00022679"/>
    </source>
</evidence>
<dbReference type="GO" id="GO:0006098">
    <property type="term" value="P:pentose-phosphate shunt"/>
    <property type="evidence" value="ECO:0007669"/>
    <property type="project" value="UniProtKB-UniRule"/>
</dbReference>
<keyword evidence="9 11" id="KW-0704">Schiff base</keyword>
<dbReference type="NCBIfam" id="TIGR00876">
    <property type="entry name" value="tal_mycobact"/>
    <property type="match status" value="1"/>
</dbReference>
<keyword evidence="6 11" id="KW-0963">Cytoplasm</keyword>